<evidence type="ECO:0000313" key="1">
    <source>
        <dbReference type="EMBL" id="KAH3797712.1"/>
    </source>
</evidence>
<dbReference type="Proteomes" id="UP000828390">
    <property type="component" value="Unassembled WGS sequence"/>
</dbReference>
<dbReference type="EMBL" id="JAIWYP010000007">
    <property type="protein sequence ID" value="KAH3797712.1"/>
    <property type="molecule type" value="Genomic_DNA"/>
</dbReference>
<reference evidence="1" key="1">
    <citation type="journal article" date="2019" name="bioRxiv">
        <title>The Genome of the Zebra Mussel, Dreissena polymorpha: A Resource for Invasive Species Research.</title>
        <authorList>
            <person name="McCartney M.A."/>
            <person name="Auch B."/>
            <person name="Kono T."/>
            <person name="Mallez S."/>
            <person name="Zhang Y."/>
            <person name="Obille A."/>
            <person name="Becker A."/>
            <person name="Abrahante J.E."/>
            <person name="Garbe J."/>
            <person name="Badalamenti J.P."/>
            <person name="Herman A."/>
            <person name="Mangelson H."/>
            <person name="Liachko I."/>
            <person name="Sullivan S."/>
            <person name="Sone E.D."/>
            <person name="Koren S."/>
            <person name="Silverstein K.A.T."/>
            <person name="Beckman K.B."/>
            <person name="Gohl D.M."/>
        </authorList>
    </citation>
    <scope>NUCLEOTIDE SEQUENCE</scope>
    <source>
        <strain evidence="1">Duluth1</strain>
        <tissue evidence="1">Whole animal</tissue>
    </source>
</reference>
<comment type="caution">
    <text evidence="1">The sequence shown here is derived from an EMBL/GenBank/DDBJ whole genome shotgun (WGS) entry which is preliminary data.</text>
</comment>
<proteinExistence type="predicted"/>
<dbReference type="AlphaFoldDB" id="A0A9D4FG72"/>
<organism evidence="1 2">
    <name type="scientific">Dreissena polymorpha</name>
    <name type="common">Zebra mussel</name>
    <name type="synonym">Mytilus polymorpha</name>
    <dbReference type="NCBI Taxonomy" id="45954"/>
    <lineage>
        <taxon>Eukaryota</taxon>
        <taxon>Metazoa</taxon>
        <taxon>Spiralia</taxon>
        <taxon>Lophotrochozoa</taxon>
        <taxon>Mollusca</taxon>
        <taxon>Bivalvia</taxon>
        <taxon>Autobranchia</taxon>
        <taxon>Heteroconchia</taxon>
        <taxon>Euheterodonta</taxon>
        <taxon>Imparidentia</taxon>
        <taxon>Neoheterodontei</taxon>
        <taxon>Myida</taxon>
        <taxon>Dreissenoidea</taxon>
        <taxon>Dreissenidae</taxon>
        <taxon>Dreissena</taxon>
    </lineage>
</organism>
<sequence length="61" mass="6913">MCGSKFDEGLVQVSKNSTKTPAAQYFSTDSRGIYSGHQRVWTGSFPTKYRLFMFLVESILL</sequence>
<reference evidence="1" key="2">
    <citation type="submission" date="2020-11" db="EMBL/GenBank/DDBJ databases">
        <authorList>
            <person name="McCartney M.A."/>
            <person name="Auch B."/>
            <person name="Kono T."/>
            <person name="Mallez S."/>
            <person name="Becker A."/>
            <person name="Gohl D.M."/>
            <person name="Silverstein K.A.T."/>
            <person name="Koren S."/>
            <person name="Bechman K.B."/>
            <person name="Herman A."/>
            <person name="Abrahante J.E."/>
            <person name="Garbe J."/>
        </authorList>
    </citation>
    <scope>NUCLEOTIDE SEQUENCE</scope>
    <source>
        <strain evidence="1">Duluth1</strain>
        <tissue evidence="1">Whole animal</tissue>
    </source>
</reference>
<name>A0A9D4FG72_DREPO</name>
<protein>
    <submittedName>
        <fullName evidence="1">Uncharacterized protein</fullName>
    </submittedName>
</protein>
<gene>
    <name evidence="1" type="ORF">DPMN_151299</name>
</gene>
<keyword evidence="2" id="KW-1185">Reference proteome</keyword>
<evidence type="ECO:0000313" key="2">
    <source>
        <dbReference type="Proteomes" id="UP000828390"/>
    </source>
</evidence>
<accession>A0A9D4FG72</accession>